<sequence length="313" mass="35219">MEENLTKVTEFIFLGFSDLQRLQLLLFVFVLLIYLIILIGNSLIIAVTVADIKLHTPMYFFLRNLSALEICYTTVTVPKILSDFLSQRHTISFLGCVAQMYFFILFGVSECCLLVVMCYDRYAAICNPMRYPLIMNRKVCARMAAVVWTVGNVVACEQVAAIFSLPFHGSNVINHFFCDVLPVLRLASTETSLNELITTMLSVVLILIPFLLIIASYIRIMSTVLKMHSAEGRHKAFSTCSSHLISVTLFYGSTLVTYLRPSSEGSTNTDRALSLFYTVVTPTFNPIIYSLRNKEVKTALKKLVGRRIGLQVS</sequence>
<comment type="subcellular location">
    <subcellularLocation>
        <location evidence="1 13">Cell membrane</location>
        <topology evidence="1 13">Multi-pass membrane protein</topology>
    </subcellularLocation>
</comment>
<evidence type="ECO:0000256" key="1">
    <source>
        <dbReference type="ARBA" id="ARBA00004651"/>
    </source>
</evidence>
<dbReference type="GO" id="GO:0005886">
    <property type="term" value="C:plasma membrane"/>
    <property type="evidence" value="ECO:0007669"/>
    <property type="project" value="UniProtKB-SubCell"/>
</dbReference>
<dbReference type="SUPFAM" id="SSF81321">
    <property type="entry name" value="Family A G protein-coupled receptor-like"/>
    <property type="match status" value="1"/>
</dbReference>
<dbReference type="PROSITE" id="PS00237">
    <property type="entry name" value="G_PROTEIN_RECEP_F1_1"/>
    <property type="match status" value="1"/>
</dbReference>
<dbReference type="Gene3D" id="1.20.1070.10">
    <property type="entry name" value="Rhodopsin 7-helix transmembrane proteins"/>
    <property type="match status" value="1"/>
</dbReference>
<dbReference type="Proteomes" id="UP000189705">
    <property type="component" value="Unplaced"/>
</dbReference>
<keyword evidence="9 13" id="KW-0472">Membrane</keyword>
<dbReference type="InterPro" id="IPR000725">
    <property type="entry name" value="Olfact_rcpt"/>
</dbReference>
<dbReference type="RefSeq" id="XP_006037311.1">
    <property type="nucleotide sequence ID" value="XM_006037249.1"/>
</dbReference>
<evidence type="ECO:0000256" key="3">
    <source>
        <dbReference type="ARBA" id="ARBA00022475"/>
    </source>
</evidence>
<organism evidence="15 16">
    <name type="scientific">Alligator sinensis</name>
    <name type="common">Chinese alligator</name>
    <dbReference type="NCBI Taxonomy" id="38654"/>
    <lineage>
        <taxon>Eukaryota</taxon>
        <taxon>Metazoa</taxon>
        <taxon>Chordata</taxon>
        <taxon>Craniata</taxon>
        <taxon>Vertebrata</taxon>
        <taxon>Euteleostomi</taxon>
        <taxon>Archelosauria</taxon>
        <taxon>Archosauria</taxon>
        <taxon>Crocodylia</taxon>
        <taxon>Alligatoridae</taxon>
        <taxon>Alligatorinae</taxon>
        <taxon>Alligator</taxon>
    </lineage>
</organism>
<dbReference type="GO" id="GO:0004984">
    <property type="term" value="F:olfactory receptor activity"/>
    <property type="evidence" value="ECO:0007669"/>
    <property type="project" value="InterPro"/>
</dbReference>
<accession>A0A1U7SSR1</accession>
<keyword evidence="4 13" id="KW-0716">Sensory transduction</keyword>
<dbReference type="Pfam" id="PF13853">
    <property type="entry name" value="7tm_4"/>
    <property type="match status" value="1"/>
</dbReference>
<dbReference type="CDD" id="cd15225">
    <property type="entry name" value="7tmA_OR10A-like"/>
    <property type="match status" value="1"/>
</dbReference>
<dbReference type="InterPro" id="IPR000276">
    <property type="entry name" value="GPCR_Rhodpsn"/>
</dbReference>
<keyword evidence="6 13" id="KW-0552">Olfaction</keyword>
<dbReference type="FunFam" id="1.10.1220.70:FF:000001">
    <property type="entry name" value="Olfactory receptor"/>
    <property type="match status" value="1"/>
</dbReference>
<evidence type="ECO:0000256" key="13">
    <source>
        <dbReference type="RuleBase" id="RU363047"/>
    </source>
</evidence>
<dbReference type="PANTHER" id="PTHR26453">
    <property type="entry name" value="OLFACTORY RECEPTOR"/>
    <property type="match status" value="1"/>
</dbReference>
<dbReference type="InterPro" id="IPR017452">
    <property type="entry name" value="GPCR_Rhodpsn_7TM"/>
</dbReference>
<keyword evidence="11 12" id="KW-0807">Transducer</keyword>
<evidence type="ECO:0000256" key="11">
    <source>
        <dbReference type="ARBA" id="ARBA00023224"/>
    </source>
</evidence>
<gene>
    <name evidence="16" type="primary">LOC102368912</name>
</gene>
<dbReference type="PRINTS" id="PR00245">
    <property type="entry name" value="OLFACTORYR"/>
</dbReference>
<evidence type="ECO:0000256" key="5">
    <source>
        <dbReference type="ARBA" id="ARBA00022692"/>
    </source>
</evidence>
<feature type="transmembrane region" description="Helical" evidence="13">
    <location>
        <begin position="139"/>
        <end position="163"/>
    </location>
</feature>
<evidence type="ECO:0000256" key="4">
    <source>
        <dbReference type="ARBA" id="ARBA00022606"/>
    </source>
</evidence>
<keyword evidence="15" id="KW-1185">Reference proteome</keyword>
<dbReference type="GeneID" id="102368912"/>
<feature type="domain" description="G-protein coupled receptors family 1 profile" evidence="14">
    <location>
        <begin position="40"/>
        <end position="289"/>
    </location>
</feature>
<dbReference type="eggNOG" id="ENOG502T9JK">
    <property type="taxonomic scope" value="Eukaryota"/>
</dbReference>
<feature type="transmembrane region" description="Helical" evidence="13">
    <location>
        <begin position="61"/>
        <end position="81"/>
    </location>
</feature>
<keyword evidence="8 12" id="KW-0297">G-protein coupled receptor</keyword>
<name>A0A1U7SSR1_ALLSI</name>
<evidence type="ECO:0000259" key="14">
    <source>
        <dbReference type="PROSITE" id="PS50262"/>
    </source>
</evidence>
<dbReference type="OrthoDB" id="9975554at2759"/>
<protein>
    <recommendedName>
        <fullName evidence="13">Olfactory receptor</fullName>
    </recommendedName>
</protein>
<dbReference type="FunFam" id="1.20.1070.10:FF:000001">
    <property type="entry name" value="Olfactory receptor"/>
    <property type="match status" value="1"/>
</dbReference>
<evidence type="ECO:0000256" key="12">
    <source>
        <dbReference type="RuleBase" id="RU000688"/>
    </source>
</evidence>
<dbReference type="InParanoid" id="A0A1U7SSR1"/>
<keyword evidence="3 13" id="KW-1003">Cell membrane</keyword>
<reference evidence="16" key="1">
    <citation type="submission" date="2025-08" db="UniProtKB">
        <authorList>
            <consortium name="RefSeq"/>
        </authorList>
    </citation>
    <scope>IDENTIFICATION</scope>
</reference>
<dbReference type="AlphaFoldDB" id="A0A1U7SSR1"/>
<evidence type="ECO:0000256" key="9">
    <source>
        <dbReference type="ARBA" id="ARBA00023136"/>
    </source>
</evidence>
<comment type="similarity">
    <text evidence="2 12">Belongs to the G-protein coupled receptor 1 family.</text>
</comment>
<keyword evidence="5 12" id="KW-0812">Transmembrane</keyword>
<feature type="transmembrane region" description="Helical" evidence="13">
    <location>
        <begin position="196"/>
        <end position="218"/>
    </location>
</feature>
<dbReference type="PROSITE" id="PS50262">
    <property type="entry name" value="G_PROTEIN_RECEP_F1_2"/>
    <property type="match status" value="1"/>
</dbReference>
<evidence type="ECO:0000256" key="2">
    <source>
        <dbReference type="ARBA" id="ARBA00010663"/>
    </source>
</evidence>
<feature type="transmembrane region" description="Helical" evidence="13">
    <location>
        <begin position="101"/>
        <end position="119"/>
    </location>
</feature>
<feature type="transmembrane region" description="Helical" evidence="13">
    <location>
        <begin position="24"/>
        <end position="49"/>
    </location>
</feature>
<feature type="transmembrane region" description="Helical" evidence="13">
    <location>
        <begin position="272"/>
        <end position="291"/>
    </location>
</feature>
<evidence type="ECO:0000256" key="10">
    <source>
        <dbReference type="ARBA" id="ARBA00023170"/>
    </source>
</evidence>
<keyword evidence="10 12" id="KW-0675">Receptor</keyword>
<evidence type="ECO:0000256" key="6">
    <source>
        <dbReference type="ARBA" id="ARBA00022725"/>
    </source>
</evidence>
<proteinExistence type="inferred from homology"/>
<dbReference type="KEGG" id="asn:102368912"/>
<dbReference type="GO" id="GO:0004930">
    <property type="term" value="F:G protein-coupled receptor activity"/>
    <property type="evidence" value="ECO:0007669"/>
    <property type="project" value="UniProtKB-KW"/>
</dbReference>
<feature type="transmembrane region" description="Helical" evidence="13">
    <location>
        <begin position="239"/>
        <end position="260"/>
    </location>
</feature>
<evidence type="ECO:0000313" key="15">
    <source>
        <dbReference type="Proteomes" id="UP000189705"/>
    </source>
</evidence>
<evidence type="ECO:0000256" key="7">
    <source>
        <dbReference type="ARBA" id="ARBA00022989"/>
    </source>
</evidence>
<evidence type="ECO:0000256" key="8">
    <source>
        <dbReference type="ARBA" id="ARBA00023040"/>
    </source>
</evidence>
<dbReference type="PRINTS" id="PR00237">
    <property type="entry name" value="GPCRRHODOPSN"/>
</dbReference>
<keyword evidence="7 13" id="KW-1133">Transmembrane helix</keyword>
<evidence type="ECO:0000313" key="16">
    <source>
        <dbReference type="RefSeq" id="XP_006037311.1"/>
    </source>
</evidence>